<proteinExistence type="inferred from homology"/>
<dbReference type="GO" id="GO:0009289">
    <property type="term" value="C:pilus"/>
    <property type="evidence" value="ECO:0007669"/>
    <property type="project" value="InterPro"/>
</dbReference>
<protein>
    <recommendedName>
        <fullName evidence="6">Curlin</fullName>
    </recommendedName>
</protein>
<dbReference type="OrthoDB" id="931766at2"/>
<evidence type="ECO:0000313" key="4">
    <source>
        <dbReference type="EMBL" id="PKD44921.1"/>
    </source>
</evidence>
<dbReference type="AlphaFoldDB" id="A0A2N0VLA6"/>
<keyword evidence="2 3" id="KW-0732">Signal</keyword>
<dbReference type="RefSeq" id="WP_101072209.1">
    <property type="nucleotide sequence ID" value="NZ_PISP01000001.1"/>
</dbReference>
<dbReference type="EMBL" id="PISP01000001">
    <property type="protein sequence ID" value="PKD44921.1"/>
    <property type="molecule type" value="Genomic_DNA"/>
</dbReference>
<sequence length="193" mass="20697">MKKIILLVIFIVASFSGLSAQSTNSEVFPSQANTEHNEAVQKHSQRFVTTLFDNLPAFGSLESTLTGAGNSAQVIQIGERNIAEIDQNGIGNYAFVQLEGIDNRTGVQQDGNLNTALIYLLGDDNNLGLTQEGSFNSYFNFRQGNGLRDQVLQSGNNLMLEISGDGLPVSIEQYGNGSGDGAGVSVTTRRGYN</sequence>
<feature type="signal peptide" evidence="3">
    <location>
        <begin position="1"/>
        <end position="20"/>
    </location>
</feature>
<dbReference type="InterPro" id="IPR009742">
    <property type="entry name" value="Curlin_rpt"/>
</dbReference>
<evidence type="ECO:0000256" key="1">
    <source>
        <dbReference type="ARBA" id="ARBA00009766"/>
    </source>
</evidence>
<evidence type="ECO:0008006" key="6">
    <source>
        <dbReference type="Google" id="ProtNLM"/>
    </source>
</evidence>
<organism evidence="4 5">
    <name type="scientific">Rhodohalobacter barkolensis</name>
    <dbReference type="NCBI Taxonomy" id="2053187"/>
    <lineage>
        <taxon>Bacteria</taxon>
        <taxon>Pseudomonadati</taxon>
        <taxon>Balneolota</taxon>
        <taxon>Balneolia</taxon>
        <taxon>Balneolales</taxon>
        <taxon>Balneolaceae</taxon>
        <taxon>Rhodohalobacter</taxon>
    </lineage>
</organism>
<name>A0A2N0VLA6_9BACT</name>
<reference evidence="4 5" key="1">
    <citation type="submission" date="2017-11" db="EMBL/GenBank/DDBJ databases">
        <title>Rhodohalobacter 15182 sp. nov., isolated from a salt lake.</title>
        <authorList>
            <person name="Han S."/>
        </authorList>
    </citation>
    <scope>NUCLEOTIDE SEQUENCE [LARGE SCALE GENOMIC DNA]</scope>
    <source>
        <strain evidence="4 5">15182</strain>
    </source>
</reference>
<feature type="chain" id="PRO_5014728813" description="Curlin" evidence="3">
    <location>
        <begin position="21"/>
        <end position="193"/>
    </location>
</feature>
<dbReference type="Pfam" id="PF07012">
    <property type="entry name" value="Curlin_rpt"/>
    <property type="match status" value="1"/>
</dbReference>
<dbReference type="GO" id="GO:0007155">
    <property type="term" value="P:cell adhesion"/>
    <property type="evidence" value="ECO:0007669"/>
    <property type="project" value="InterPro"/>
</dbReference>
<evidence type="ECO:0000256" key="3">
    <source>
        <dbReference type="SAM" id="SignalP"/>
    </source>
</evidence>
<keyword evidence="5" id="KW-1185">Reference proteome</keyword>
<gene>
    <name evidence="4" type="ORF">CWD77_05530</name>
</gene>
<evidence type="ECO:0000256" key="2">
    <source>
        <dbReference type="ARBA" id="ARBA00022729"/>
    </source>
</evidence>
<evidence type="ECO:0000313" key="5">
    <source>
        <dbReference type="Proteomes" id="UP000233398"/>
    </source>
</evidence>
<comment type="caution">
    <text evidence="4">The sequence shown here is derived from an EMBL/GenBank/DDBJ whole genome shotgun (WGS) entry which is preliminary data.</text>
</comment>
<accession>A0A2N0VLA6</accession>
<dbReference type="Proteomes" id="UP000233398">
    <property type="component" value="Unassembled WGS sequence"/>
</dbReference>
<comment type="similarity">
    <text evidence="1">Belongs to the CsgA/CsgB family.</text>
</comment>